<protein>
    <submittedName>
        <fullName evidence="1">Uncharacterized protein</fullName>
    </submittedName>
</protein>
<proteinExistence type="predicted"/>
<evidence type="ECO:0000313" key="2">
    <source>
        <dbReference type="Proteomes" id="UP000232003"/>
    </source>
</evidence>
<keyword evidence="2" id="KW-1185">Reference proteome</keyword>
<reference evidence="1 2" key="1">
    <citation type="submission" date="2017-11" db="EMBL/GenBank/DDBJ databases">
        <title>Complete genome of a free-living desiccation-tolerant cyanobacterium and its photosynthetic adaptation to extreme terrestrial habitat.</title>
        <authorList>
            <person name="Shang J."/>
        </authorList>
    </citation>
    <scope>NUCLEOTIDE SEQUENCE [LARGE SCALE GENOMIC DNA]</scope>
    <source>
        <strain evidence="1 2">CCNUN1</strain>
    </source>
</reference>
<dbReference type="EMBL" id="CP024785">
    <property type="protein sequence ID" value="AUB38116.1"/>
    <property type="molecule type" value="Genomic_DNA"/>
</dbReference>
<dbReference type="Proteomes" id="UP000232003">
    <property type="component" value="Chromosome"/>
</dbReference>
<name>A0A2K8SRN7_9NOSO</name>
<dbReference type="AlphaFoldDB" id="A0A2K8SRN7"/>
<evidence type="ECO:0000313" key="1">
    <source>
        <dbReference type="EMBL" id="AUB38116.1"/>
    </source>
</evidence>
<organism evidence="1 2">
    <name type="scientific">Nostoc flagelliforme CCNUN1</name>
    <dbReference type="NCBI Taxonomy" id="2038116"/>
    <lineage>
        <taxon>Bacteria</taxon>
        <taxon>Bacillati</taxon>
        <taxon>Cyanobacteriota</taxon>
        <taxon>Cyanophyceae</taxon>
        <taxon>Nostocales</taxon>
        <taxon>Nostocaceae</taxon>
        <taxon>Nostoc</taxon>
    </lineage>
</organism>
<dbReference type="KEGG" id="nfl:COO91_04079"/>
<sequence>MEAMPTAVNYADEVECSLRSLLPSTINTVRLSQKPDKLRVSP</sequence>
<gene>
    <name evidence="1" type="ORF">COO91_04079</name>
</gene>
<accession>A0A2K8SRN7</accession>